<keyword evidence="3" id="KW-1185">Reference proteome</keyword>
<gene>
    <name evidence="2" type="ORF">BDV98DRAFT_570667</name>
</gene>
<name>A0A5C3QEX5_9AGAR</name>
<proteinExistence type="predicted"/>
<accession>A0A5C3QEX5</accession>
<evidence type="ECO:0000313" key="2">
    <source>
        <dbReference type="EMBL" id="TFK99669.1"/>
    </source>
</evidence>
<feature type="region of interest" description="Disordered" evidence="1">
    <location>
        <begin position="1"/>
        <end position="32"/>
    </location>
</feature>
<dbReference type="Proteomes" id="UP000305067">
    <property type="component" value="Unassembled WGS sequence"/>
</dbReference>
<evidence type="ECO:0000256" key="1">
    <source>
        <dbReference type="SAM" id="MobiDB-lite"/>
    </source>
</evidence>
<evidence type="ECO:0000313" key="3">
    <source>
        <dbReference type="Proteomes" id="UP000305067"/>
    </source>
</evidence>
<organism evidence="2 3">
    <name type="scientific">Pterulicium gracile</name>
    <dbReference type="NCBI Taxonomy" id="1884261"/>
    <lineage>
        <taxon>Eukaryota</taxon>
        <taxon>Fungi</taxon>
        <taxon>Dikarya</taxon>
        <taxon>Basidiomycota</taxon>
        <taxon>Agaricomycotina</taxon>
        <taxon>Agaricomycetes</taxon>
        <taxon>Agaricomycetidae</taxon>
        <taxon>Agaricales</taxon>
        <taxon>Pleurotineae</taxon>
        <taxon>Pterulaceae</taxon>
        <taxon>Pterulicium</taxon>
    </lineage>
</organism>
<reference evidence="2 3" key="1">
    <citation type="journal article" date="2019" name="Nat. Ecol. Evol.">
        <title>Megaphylogeny resolves global patterns of mushroom evolution.</title>
        <authorList>
            <person name="Varga T."/>
            <person name="Krizsan K."/>
            <person name="Foldi C."/>
            <person name="Dima B."/>
            <person name="Sanchez-Garcia M."/>
            <person name="Sanchez-Ramirez S."/>
            <person name="Szollosi G.J."/>
            <person name="Szarkandi J.G."/>
            <person name="Papp V."/>
            <person name="Albert L."/>
            <person name="Andreopoulos W."/>
            <person name="Angelini C."/>
            <person name="Antonin V."/>
            <person name="Barry K.W."/>
            <person name="Bougher N.L."/>
            <person name="Buchanan P."/>
            <person name="Buyck B."/>
            <person name="Bense V."/>
            <person name="Catcheside P."/>
            <person name="Chovatia M."/>
            <person name="Cooper J."/>
            <person name="Damon W."/>
            <person name="Desjardin D."/>
            <person name="Finy P."/>
            <person name="Geml J."/>
            <person name="Haridas S."/>
            <person name="Hughes K."/>
            <person name="Justo A."/>
            <person name="Karasinski D."/>
            <person name="Kautmanova I."/>
            <person name="Kiss B."/>
            <person name="Kocsube S."/>
            <person name="Kotiranta H."/>
            <person name="LaButti K.M."/>
            <person name="Lechner B.E."/>
            <person name="Liimatainen K."/>
            <person name="Lipzen A."/>
            <person name="Lukacs Z."/>
            <person name="Mihaltcheva S."/>
            <person name="Morgado L.N."/>
            <person name="Niskanen T."/>
            <person name="Noordeloos M.E."/>
            <person name="Ohm R.A."/>
            <person name="Ortiz-Santana B."/>
            <person name="Ovrebo C."/>
            <person name="Racz N."/>
            <person name="Riley R."/>
            <person name="Savchenko A."/>
            <person name="Shiryaev A."/>
            <person name="Soop K."/>
            <person name="Spirin V."/>
            <person name="Szebenyi C."/>
            <person name="Tomsovsky M."/>
            <person name="Tulloss R.E."/>
            <person name="Uehling J."/>
            <person name="Grigoriev I.V."/>
            <person name="Vagvolgyi C."/>
            <person name="Papp T."/>
            <person name="Martin F.M."/>
            <person name="Miettinen O."/>
            <person name="Hibbett D.S."/>
            <person name="Nagy L.G."/>
        </authorList>
    </citation>
    <scope>NUCLEOTIDE SEQUENCE [LARGE SCALE GENOMIC DNA]</scope>
    <source>
        <strain evidence="2 3">CBS 309.79</strain>
    </source>
</reference>
<dbReference type="EMBL" id="ML178832">
    <property type="protein sequence ID" value="TFK99669.1"/>
    <property type="molecule type" value="Genomic_DNA"/>
</dbReference>
<protein>
    <submittedName>
        <fullName evidence="2">Uncharacterized protein</fullName>
    </submittedName>
</protein>
<sequence length="152" mass="17388">MQTENSSLKGKPYVMRRPNPPFRPLPRSGDPRKDIAKAVSLIQDSLEAAATGKSFRDRPLCFVALYSCWDFVLGEKEGLDFACQRHPSLPDASSSSPFCHHTLKYVNEFEDRLVTGCSCNKTDTLIAWLHQYKNAVREQEQAVRRYVRERIP</sequence>
<dbReference type="AlphaFoldDB" id="A0A5C3QEX5"/>